<dbReference type="InterPro" id="IPR003782">
    <property type="entry name" value="SCO1/SenC"/>
</dbReference>
<feature type="binding site" evidence="3">
    <location>
        <position position="75"/>
    </location>
    <ligand>
        <name>Cu cation</name>
        <dbReference type="ChEBI" id="CHEBI:23378"/>
    </ligand>
</feature>
<evidence type="ECO:0000256" key="1">
    <source>
        <dbReference type="ARBA" id="ARBA00010996"/>
    </source>
</evidence>
<evidence type="ECO:0000256" key="3">
    <source>
        <dbReference type="PIRSR" id="PIRSR603782-1"/>
    </source>
</evidence>
<dbReference type="GO" id="GO:0046872">
    <property type="term" value="F:metal ion binding"/>
    <property type="evidence" value="ECO:0007669"/>
    <property type="project" value="UniProtKB-KW"/>
</dbReference>
<dbReference type="PROSITE" id="PS51257">
    <property type="entry name" value="PROKAR_LIPOPROTEIN"/>
    <property type="match status" value="1"/>
</dbReference>
<sequence>MKILKLVLFTNLIVLLSGCGFLYSAPETKSRTIVDVSEADWQVAEFEYTNHEGLPFGSNDLKGQYWIANMIFASCPTVCMTMTPNMISLQEEAKKANIDVQFVSFTVDPEFDDPEGLTRYGNAYGADFANYNFLTGYSLEEIKDFARVSFKSIIQEIPDSLDIMHSVNFFLVDGNGKVIRIYDGNTDFNAKAVIKDLKKVVR</sequence>
<dbReference type="PANTHER" id="PTHR12151">
    <property type="entry name" value="ELECTRON TRANSPORT PROTIN SCO1/SENC FAMILY MEMBER"/>
    <property type="match status" value="1"/>
</dbReference>
<organism evidence="6 7">
    <name type="scientific">Anaerobacillus alkaliphilus</name>
    <dbReference type="NCBI Taxonomy" id="1548597"/>
    <lineage>
        <taxon>Bacteria</taxon>
        <taxon>Bacillati</taxon>
        <taxon>Bacillota</taxon>
        <taxon>Bacilli</taxon>
        <taxon>Bacillales</taxon>
        <taxon>Bacillaceae</taxon>
        <taxon>Anaerobacillus</taxon>
    </lineage>
</organism>
<keyword evidence="4" id="KW-1015">Disulfide bond</keyword>
<comment type="similarity">
    <text evidence="1">Belongs to the SCO1/2 family.</text>
</comment>
<feature type="disulfide bond" description="Redox-active" evidence="4">
    <location>
        <begin position="75"/>
        <end position="79"/>
    </location>
</feature>
<dbReference type="InterPro" id="IPR013766">
    <property type="entry name" value="Thioredoxin_domain"/>
</dbReference>
<feature type="domain" description="Thioredoxin" evidence="5">
    <location>
        <begin position="37"/>
        <end position="202"/>
    </location>
</feature>
<dbReference type="Gene3D" id="3.40.30.10">
    <property type="entry name" value="Glutaredoxin"/>
    <property type="match status" value="1"/>
</dbReference>
<evidence type="ECO:0000256" key="4">
    <source>
        <dbReference type="PIRSR" id="PIRSR603782-2"/>
    </source>
</evidence>
<dbReference type="Proteomes" id="UP000290649">
    <property type="component" value="Unassembled WGS sequence"/>
</dbReference>
<dbReference type="PANTHER" id="PTHR12151:SF25">
    <property type="entry name" value="LINALOOL DEHYDRATASE_ISOMERASE DOMAIN-CONTAINING PROTEIN"/>
    <property type="match status" value="1"/>
</dbReference>
<dbReference type="CDD" id="cd02968">
    <property type="entry name" value="SCO"/>
    <property type="match status" value="1"/>
</dbReference>
<accession>A0A4Q0VQA1</accession>
<feature type="binding site" evidence="3">
    <location>
        <position position="79"/>
    </location>
    <ligand>
        <name>Cu cation</name>
        <dbReference type="ChEBI" id="CHEBI:23378"/>
    </ligand>
</feature>
<dbReference type="InterPro" id="IPR036249">
    <property type="entry name" value="Thioredoxin-like_sf"/>
</dbReference>
<evidence type="ECO:0000313" key="6">
    <source>
        <dbReference type="EMBL" id="RXI98291.1"/>
    </source>
</evidence>
<protein>
    <submittedName>
        <fullName evidence="6">SCO family protein</fullName>
    </submittedName>
</protein>
<evidence type="ECO:0000313" key="7">
    <source>
        <dbReference type="Proteomes" id="UP000290649"/>
    </source>
</evidence>
<feature type="binding site" evidence="3">
    <location>
        <position position="165"/>
    </location>
    <ligand>
        <name>Cu cation</name>
        <dbReference type="ChEBI" id="CHEBI:23378"/>
    </ligand>
</feature>
<name>A0A4Q0VQA1_9BACI</name>
<dbReference type="PROSITE" id="PS51352">
    <property type="entry name" value="THIOREDOXIN_2"/>
    <property type="match status" value="1"/>
</dbReference>
<proteinExistence type="inferred from homology"/>
<dbReference type="EMBL" id="QOUX01000046">
    <property type="protein sequence ID" value="RXI98291.1"/>
    <property type="molecule type" value="Genomic_DNA"/>
</dbReference>
<dbReference type="SUPFAM" id="SSF52833">
    <property type="entry name" value="Thioredoxin-like"/>
    <property type="match status" value="1"/>
</dbReference>
<comment type="caution">
    <text evidence="6">The sequence shown here is derived from an EMBL/GenBank/DDBJ whole genome shotgun (WGS) entry which is preliminary data.</text>
</comment>
<dbReference type="RefSeq" id="WP_129079651.1">
    <property type="nucleotide sequence ID" value="NZ_QOUX01000046.1"/>
</dbReference>
<keyword evidence="2 3" id="KW-0186">Copper</keyword>
<evidence type="ECO:0000259" key="5">
    <source>
        <dbReference type="PROSITE" id="PS51352"/>
    </source>
</evidence>
<gene>
    <name evidence="6" type="ORF">DS745_18335</name>
</gene>
<dbReference type="Pfam" id="PF02630">
    <property type="entry name" value="SCO1-SenC"/>
    <property type="match status" value="1"/>
</dbReference>
<evidence type="ECO:0000256" key="2">
    <source>
        <dbReference type="ARBA" id="ARBA00023008"/>
    </source>
</evidence>
<keyword evidence="7" id="KW-1185">Reference proteome</keyword>
<dbReference type="OrthoDB" id="9811998at2"/>
<keyword evidence="3" id="KW-0479">Metal-binding</keyword>
<reference evidence="6 7" key="1">
    <citation type="journal article" date="2019" name="Int. J. Syst. Evol. Microbiol.">
        <title>Anaerobacillus alkaliphilus sp. nov., a novel alkaliphilic and moderately halophilic bacterium.</title>
        <authorList>
            <person name="Borsodi A.K."/>
            <person name="Aszalos J.M."/>
            <person name="Bihari P."/>
            <person name="Nagy I."/>
            <person name="Schumann P."/>
            <person name="Sproer C."/>
            <person name="Kovacs A.L."/>
            <person name="Boka K."/>
            <person name="Dobosy P."/>
            <person name="Ovari M."/>
            <person name="Szili-Kovacs T."/>
            <person name="Toth E."/>
        </authorList>
    </citation>
    <scope>NUCLEOTIDE SEQUENCE [LARGE SCALE GENOMIC DNA]</scope>
    <source>
        <strain evidence="6 7">B16-10</strain>
    </source>
</reference>
<dbReference type="AlphaFoldDB" id="A0A4Q0VQA1"/>